<dbReference type="Pfam" id="PF00773">
    <property type="entry name" value="RNB"/>
    <property type="match status" value="1"/>
</dbReference>
<keyword evidence="5 8" id="KW-0378">Hydrolase</keyword>
<evidence type="ECO:0000256" key="8">
    <source>
        <dbReference type="HAMAP-Rule" id="MF_01895"/>
    </source>
</evidence>
<dbReference type="InterPro" id="IPR012340">
    <property type="entry name" value="NA-bd_OB-fold"/>
</dbReference>
<evidence type="ECO:0000256" key="2">
    <source>
        <dbReference type="ARBA" id="ARBA00004496"/>
    </source>
</evidence>
<dbReference type="EC" id="3.1.13.1" evidence="8"/>
<dbReference type="HAMAP" id="MF_01895">
    <property type="entry name" value="RNase_R"/>
    <property type="match status" value="1"/>
</dbReference>
<dbReference type="Gene3D" id="2.40.50.140">
    <property type="entry name" value="Nucleic acid-binding proteins"/>
    <property type="match status" value="2"/>
</dbReference>
<dbReference type="NCBIfam" id="TIGR02063">
    <property type="entry name" value="RNase_R"/>
    <property type="match status" value="1"/>
</dbReference>
<organism evidence="11 12">
    <name type="scientific">Archangium gephyra</name>
    <dbReference type="NCBI Taxonomy" id="48"/>
    <lineage>
        <taxon>Bacteria</taxon>
        <taxon>Pseudomonadati</taxon>
        <taxon>Myxococcota</taxon>
        <taxon>Myxococcia</taxon>
        <taxon>Myxococcales</taxon>
        <taxon>Cystobacterineae</taxon>
        <taxon>Archangiaceae</taxon>
        <taxon>Archangium</taxon>
    </lineage>
</organism>
<accession>A0A2W5TC74</accession>
<dbReference type="InterPro" id="IPR011129">
    <property type="entry name" value="CSD"/>
</dbReference>
<dbReference type="PANTHER" id="PTHR23355">
    <property type="entry name" value="RIBONUCLEASE"/>
    <property type="match status" value="1"/>
</dbReference>
<evidence type="ECO:0000313" key="12">
    <source>
        <dbReference type="Proteomes" id="UP000249061"/>
    </source>
</evidence>
<gene>
    <name evidence="8 11" type="primary">rnr</name>
    <name evidence="11" type="ORF">DI536_18930</name>
</gene>
<evidence type="ECO:0000256" key="3">
    <source>
        <dbReference type="ARBA" id="ARBA00022490"/>
    </source>
</evidence>
<dbReference type="Proteomes" id="UP000249061">
    <property type="component" value="Unassembled WGS sequence"/>
</dbReference>
<evidence type="ECO:0000256" key="4">
    <source>
        <dbReference type="ARBA" id="ARBA00022722"/>
    </source>
</evidence>
<evidence type="ECO:0000256" key="5">
    <source>
        <dbReference type="ARBA" id="ARBA00022801"/>
    </source>
</evidence>
<dbReference type="InterPro" id="IPR003029">
    <property type="entry name" value="S1_domain"/>
</dbReference>
<dbReference type="InterPro" id="IPR013223">
    <property type="entry name" value="RNase_B_OB_dom"/>
</dbReference>
<dbReference type="SMART" id="SM00357">
    <property type="entry name" value="CSP"/>
    <property type="match status" value="1"/>
</dbReference>
<evidence type="ECO:0000256" key="7">
    <source>
        <dbReference type="ARBA" id="ARBA00022884"/>
    </source>
</evidence>
<dbReference type="PROSITE" id="PS50126">
    <property type="entry name" value="S1"/>
    <property type="match status" value="1"/>
</dbReference>
<comment type="function">
    <text evidence="8">3'-5' exoribonuclease that releases 5'-nucleoside monophosphates and is involved in maturation of structured RNAs.</text>
</comment>
<keyword evidence="7 8" id="KW-0694">RNA-binding</keyword>
<comment type="subcellular location">
    <subcellularLocation>
        <location evidence="2 8">Cytoplasm</location>
    </subcellularLocation>
</comment>
<sequence>MAIDSDHVVKLVSSAGRLVGVKELLAVSNINPGQQTELKRVLRELVKQGRLVRDGKRFGIPGDKPKQKSGPAWQGKPPRKTSKPVAAPVRERPAPRRERAEEAPAKKGPPRTRETRNPTVTGIIHMHRDGFAFLKPIVGQDAEDVFIPPDEARKALDNDQVVVEVVPGRDGRTAGRVLEVTSRTRQVVIGTYFEDARRAWVEPREAELGDIRVPRTQLARPGDNVKVQLGVGSSMFEGPQSLTGEVTGSLGSDADHSVEVLSVAYSKGFNDEFPAEVMAEADRISIEVTEEEAEGEGRVDLREMPLITIDGEDARDFDDAVYAEKHGKGTRLVVAIADVSHYVREATALDAEALRRATSVYLPGRVLPMLPERLSNGICSLKPDVDRLCMVADMVIDASGHTLEAKVYPGVMRSQARCTYTEVHDVLAGKNVPGRTELKPLFDRLYNLSTTLTRMRIERGAVDFDLPEQKVELGDDGLPVRLVRRERWESHRLVEECMLAANEAVARFFHERSLPTVNRYHAEPDEDRTELFLQLLGAYGVTVPKGDFDSKALNAVLKQLEGHPEQRALNQLALRTMAQAVYSSKNAGHFGLGAEDYLHFTSPIRRYPDLLVHRLLKELWARGKKKPGKGQLEEQQEHLETLAIQSSERERAAMQVEREVNQLYSCLLLKDRIGEEHDATVAGLSENGFYAQLEELWVEGFVKGESVYPDFEFDQSTYRMTFGNGLVVKVGAKCRVLIQSVNMERKQIDFQVVSLEGEEVEAQEPQRRYRSQDSRNRPPSRGDRGRREERAGGSRFGGARDARGGGSRAGGPRDERGGDRRFGASRFGKQAEARSGAPASRFGKPTEERSTGGGFASRFSKKSEDRSGGNRFGASRFSKQADERASRFSKPRDDERRTPPSSQSQGRGRFTPNRPERDDVGTTRRFETPASSRRMEARGTARSFVKEKPRREPPPPQAWEKDEKKEREEKKSERDEAPRQFDARSVLDRLWRERGGGKKR</sequence>
<dbReference type="GO" id="GO:0008859">
    <property type="term" value="F:exoribonuclease II activity"/>
    <property type="evidence" value="ECO:0007669"/>
    <property type="project" value="UniProtKB-UniRule"/>
</dbReference>
<dbReference type="PROSITE" id="PS01175">
    <property type="entry name" value="RIBONUCLEASE_II"/>
    <property type="match status" value="1"/>
</dbReference>
<evidence type="ECO:0000256" key="9">
    <source>
        <dbReference type="SAM" id="MobiDB-lite"/>
    </source>
</evidence>
<protein>
    <recommendedName>
        <fullName evidence="8">Ribonuclease R</fullName>
        <shortName evidence="8">RNase R</shortName>
        <ecNumber evidence="8">3.1.13.1</ecNumber>
    </recommendedName>
</protein>
<feature type="compositionally biased region" description="Basic and acidic residues" evidence="9">
    <location>
        <begin position="89"/>
        <end position="116"/>
    </location>
</feature>
<comment type="catalytic activity">
    <reaction evidence="1 8">
        <text>Exonucleolytic cleavage in the 3'- to 5'-direction to yield nucleoside 5'-phosphates.</text>
        <dbReference type="EC" id="3.1.13.1"/>
    </reaction>
</comment>
<dbReference type="GO" id="GO:0003723">
    <property type="term" value="F:RNA binding"/>
    <property type="evidence" value="ECO:0007669"/>
    <property type="project" value="UniProtKB-UniRule"/>
</dbReference>
<proteinExistence type="inferred from homology"/>
<evidence type="ECO:0000259" key="10">
    <source>
        <dbReference type="PROSITE" id="PS50126"/>
    </source>
</evidence>
<feature type="domain" description="S1 motif" evidence="10">
    <location>
        <begin position="674"/>
        <end position="753"/>
    </location>
</feature>
<evidence type="ECO:0000256" key="1">
    <source>
        <dbReference type="ARBA" id="ARBA00001849"/>
    </source>
</evidence>
<keyword evidence="6 8" id="KW-0269">Exonuclease</keyword>
<feature type="region of interest" description="Disordered" evidence="9">
    <location>
        <begin position="759"/>
        <end position="1000"/>
    </location>
</feature>
<feature type="compositionally biased region" description="Basic and acidic residues" evidence="9">
    <location>
        <begin position="764"/>
        <end position="803"/>
    </location>
</feature>
<dbReference type="PANTHER" id="PTHR23355:SF9">
    <property type="entry name" value="DIS3-LIKE EXONUCLEASE 2"/>
    <property type="match status" value="1"/>
</dbReference>
<dbReference type="Pfam" id="PF08206">
    <property type="entry name" value="OB_RNB"/>
    <property type="match status" value="1"/>
</dbReference>
<dbReference type="InterPro" id="IPR050180">
    <property type="entry name" value="RNR_Ribonuclease"/>
</dbReference>
<dbReference type="SUPFAM" id="SSF50249">
    <property type="entry name" value="Nucleic acid-binding proteins"/>
    <property type="match status" value="3"/>
</dbReference>
<comment type="caution">
    <text evidence="11">The sequence shown here is derived from an EMBL/GenBank/DDBJ whole genome shotgun (WGS) entry which is preliminary data.</text>
</comment>
<dbReference type="GO" id="GO:0005829">
    <property type="term" value="C:cytosol"/>
    <property type="evidence" value="ECO:0007669"/>
    <property type="project" value="TreeGrafter"/>
</dbReference>
<dbReference type="InterPro" id="IPR022966">
    <property type="entry name" value="RNase_II/R_CS"/>
</dbReference>
<dbReference type="EMBL" id="QFQP01000016">
    <property type="protein sequence ID" value="PZR10753.1"/>
    <property type="molecule type" value="Genomic_DNA"/>
</dbReference>
<dbReference type="NCBIfam" id="TIGR00358">
    <property type="entry name" value="3_prime_RNase"/>
    <property type="match status" value="1"/>
</dbReference>
<name>A0A2W5TC74_9BACT</name>
<reference evidence="11 12" key="1">
    <citation type="submission" date="2017-08" db="EMBL/GenBank/DDBJ databases">
        <title>Infants hospitalized years apart are colonized by the same room-sourced microbial strains.</title>
        <authorList>
            <person name="Brooks B."/>
            <person name="Olm M.R."/>
            <person name="Firek B.A."/>
            <person name="Baker R."/>
            <person name="Thomas B.C."/>
            <person name="Morowitz M.J."/>
            <person name="Banfield J.F."/>
        </authorList>
    </citation>
    <scope>NUCLEOTIDE SEQUENCE [LARGE SCALE GENOMIC DNA]</scope>
    <source>
        <strain evidence="11">S2_003_000_R2_14</strain>
    </source>
</reference>
<comment type="similarity">
    <text evidence="8">Belongs to the RNR ribonuclease family. RNase R subfamily.</text>
</comment>
<dbReference type="InterPro" id="IPR001900">
    <property type="entry name" value="RNase_II/R"/>
</dbReference>
<dbReference type="InterPro" id="IPR011805">
    <property type="entry name" value="RNase_R"/>
</dbReference>
<feature type="region of interest" description="Disordered" evidence="9">
    <location>
        <begin position="53"/>
        <end position="117"/>
    </location>
</feature>
<dbReference type="GO" id="GO:0006402">
    <property type="term" value="P:mRNA catabolic process"/>
    <property type="evidence" value="ECO:0007669"/>
    <property type="project" value="TreeGrafter"/>
</dbReference>
<feature type="compositionally biased region" description="Basic and acidic residues" evidence="9">
    <location>
        <begin position="879"/>
        <end position="898"/>
    </location>
</feature>
<keyword evidence="3 8" id="KW-0963">Cytoplasm</keyword>
<dbReference type="InterPro" id="IPR004476">
    <property type="entry name" value="RNase_II/RNase_R"/>
</dbReference>
<keyword evidence="4 8" id="KW-0540">Nuclease</keyword>
<feature type="compositionally biased region" description="Basic and acidic residues" evidence="9">
    <location>
        <begin position="811"/>
        <end position="822"/>
    </location>
</feature>
<evidence type="ECO:0000256" key="6">
    <source>
        <dbReference type="ARBA" id="ARBA00022839"/>
    </source>
</evidence>
<dbReference type="AlphaFoldDB" id="A0A2W5TC74"/>
<dbReference type="SMART" id="SM00955">
    <property type="entry name" value="RNB"/>
    <property type="match status" value="1"/>
</dbReference>
<feature type="compositionally biased region" description="Basic and acidic residues" evidence="9">
    <location>
        <begin position="914"/>
        <end position="1000"/>
    </location>
</feature>
<evidence type="ECO:0000313" key="11">
    <source>
        <dbReference type="EMBL" id="PZR10753.1"/>
    </source>
</evidence>